<accession>B3SBK0</accession>
<feature type="transmembrane region" description="Helical" evidence="2">
    <location>
        <begin position="139"/>
        <end position="165"/>
    </location>
</feature>
<evidence type="ECO:0000256" key="1">
    <source>
        <dbReference type="SAM" id="MobiDB-lite"/>
    </source>
</evidence>
<keyword evidence="4" id="KW-1185">Reference proteome</keyword>
<dbReference type="GeneID" id="6758826"/>
<dbReference type="AlphaFoldDB" id="B3SBK0"/>
<dbReference type="KEGG" id="tad:TRIADDRAFT_61643"/>
<dbReference type="RefSeq" id="XP_002117613.1">
    <property type="nucleotide sequence ID" value="XM_002117577.1"/>
</dbReference>
<protein>
    <submittedName>
        <fullName evidence="3">Uncharacterized protein</fullName>
    </submittedName>
</protein>
<proteinExistence type="predicted"/>
<feature type="region of interest" description="Disordered" evidence="1">
    <location>
        <begin position="109"/>
        <end position="130"/>
    </location>
</feature>
<evidence type="ECO:0000256" key="2">
    <source>
        <dbReference type="SAM" id="Phobius"/>
    </source>
</evidence>
<keyword evidence="2" id="KW-0812">Transmembrane</keyword>
<keyword evidence="2" id="KW-0472">Membrane</keyword>
<dbReference type="HOGENOM" id="CLU_1103992_0_0_1"/>
<dbReference type="EMBL" id="DS985265">
    <property type="protein sequence ID" value="EDV19871.1"/>
    <property type="molecule type" value="Genomic_DNA"/>
</dbReference>
<dbReference type="Proteomes" id="UP000009022">
    <property type="component" value="Unassembled WGS sequence"/>
</dbReference>
<sequence>MVNSPSLWFANSILSTYKRQLQAGLVHRLHDSNAATRVCPVLSTSNDKRGTLLNRNRLRFRGRPKITKIKDNIVLYLQWKSLPIQVKLDKSIRKLAHCSRYPRFIRTASKSSKDGSMAPEKALTNPPTPSYKPSGNMPFLATAMLAVFLSLFSICITVCMAAFCWCEKYRQQTKRTHITLPPIQSQVTATLPSISQQGLEKYTTISNLQKTNANPTGTAIPLQENPHYISKDATYFSLCNVSSLITTVYTVI</sequence>
<reference evidence="3 4" key="1">
    <citation type="journal article" date="2008" name="Nature">
        <title>The Trichoplax genome and the nature of placozoans.</title>
        <authorList>
            <person name="Srivastava M."/>
            <person name="Begovic E."/>
            <person name="Chapman J."/>
            <person name="Putnam N.H."/>
            <person name="Hellsten U."/>
            <person name="Kawashima T."/>
            <person name="Kuo A."/>
            <person name="Mitros T."/>
            <person name="Salamov A."/>
            <person name="Carpenter M.L."/>
            <person name="Signorovitch A.Y."/>
            <person name="Moreno M.A."/>
            <person name="Kamm K."/>
            <person name="Grimwood J."/>
            <person name="Schmutz J."/>
            <person name="Shapiro H."/>
            <person name="Grigoriev I.V."/>
            <person name="Buss L.W."/>
            <person name="Schierwater B."/>
            <person name="Dellaporta S.L."/>
            <person name="Rokhsar D.S."/>
        </authorList>
    </citation>
    <scope>NUCLEOTIDE SEQUENCE [LARGE SCALE GENOMIC DNA]</scope>
    <source>
        <strain evidence="3 4">Grell-BS-1999</strain>
    </source>
</reference>
<name>B3SBK0_TRIAD</name>
<dbReference type="CTD" id="6758826"/>
<organism evidence="3 4">
    <name type="scientific">Trichoplax adhaerens</name>
    <name type="common">Trichoplax reptans</name>
    <dbReference type="NCBI Taxonomy" id="10228"/>
    <lineage>
        <taxon>Eukaryota</taxon>
        <taxon>Metazoa</taxon>
        <taxon>Placozoa</taxon>
        <taxon>Uniplacotomia</taxon>
        <taxon>Trichoplacea</taxon>
        <taxon>Trichoplacidae</taxon>
        <taxon>Trichoplax</taxon>
    </lineage>
</organism>
<gene>
    <name evidence="3" type="ORF">TRIADDRAFT_61643</name>
</gene>
<evidence type="ECO:0000313" key="4">
    <source>
        <dbReference type="Proteomes" id="UP000009022"/>
    </source>
</evidence>
<keyword evidence="2" id="KW-1133">Transmembrane helix</keyword>
<dbReference type="InParanoid" id="B3SBK0"/>
<evidence type="ECO:0000313" key="3">
    <source>
        <dbReference type="EMBL" id="EDV19871.1"/>
    </source>
</evidence>